<dbReference type="Proteomes" id="UP001595443">
    <property type="component" value="Unassembled WGS sequence"/>
</dbReference>
<dbReference type="RefSeq" id="WP_377832763.1">
    <property type="nucleotide sequence ID" value="NZ_JBHRSK010000004.1"/>
</dbReference>
<dbReference type="InterPro" id="IPR017937">
    <property type="entry name" value="Thioredoxin_CS"/>
</dbReference>
<comment type="similarity">
    <text evidence="2">Belongs to the thioredoxin family. DsbE subfamily.</text>
</comment>
<dbReference type="InterPro" id="IPR050553">
    <property type="entry name" value="Thioredoxin_ResA/DsbE_sf"/>
</dbReference>
<dbReference type="CDD" id="cd03010">
    <property type="entry name" value="TlpA_like_DsbE"/>
    <property type="match status" value="1"/>
</dbReference>
<evidence type="ECO:0000256" key="1">
    <source>
        <dbReference type="ARBA" id="ARBA00004196"/>
    </source>
</evidence>
<dbReference type="InterPro" id="IPR013740">
    <property type="entry name" value="Redoxin"/>
</dbReference>
<evidence type="ECO:0000256" key="5">
    <source>
        <dbReference type="ARBA" id="ARBA00023284"/>
    </source>
</evidence>
<feature type="signal peptide" evidence="6">
    <location>
        <begin position="1"/>
        <end position="19"/>
    </location>
</feature>
<reference evidence="9" key="1">
    <citation type="journal article" date="2019" name="Int. J. Syst. Evol. Microbiol.">
        <title>The Global Catalogue of Microorganisms (GCM) 10K type strain sequencing project: providing services to taxonomists for standard genome sequencing and annotation.</title>
        <authorList>
            <consortium name="The Broad Institute Genomics Platform"/>
            <consortium name="The Broad Institute Genome Sequencing Center for Infectious Disease"/>
            <person name="Wu L."/>
            <person name="Ma J."/>
        </authorList>
    </citation>
    <scope>NUCLEOTIDE SEQUENCE [LARGE SCALE GENOMIC DNA]</scope>
    <source>
        <strain evidence="9">KCTC 62192</strain>
    </source>
</reference>
<feature type="chain" id="PRO_5047302705" evidence="6">
    <location>
        <begin position="20"/>
        <end position="180"/>
    </location>
</feature>
<feature type="domain" description="Thioredoxin" evidence="7">
    <location>
        <begin position="37"/>
        <end position="174"/>
    </location>
</feature>
<dbReference type="PANTHER" id="PTHR42852">
    <property type="entry name" value="THIOL:DISULFIDE INTERCHANGE PROTEIN DSBE"/>
    <property type="match status" value="1"/>
</dbReference>
<name>A0ABV7AGK6_9RHOB</name>
<evidence type="ECO:0000256" key="3">
    <source>
        <dbReference type="ARBA" id="ARBA00022748"/>
    </source>
</evidence>
<keyword evidence="6" id="KW-0732">Signal</keyword>
<comment type="caution">
    <text evidence="8">The sequence shown here is derived from an EMBL/GenBank/DDBJ whole genome shotgun (WGS) entry which is preliminary data.</text>
</comment>
<dbReference type="Pfam" id="PF08534">
    <property type="entry name" value="Redoxin"/>
    <property type="match status" value="1"/>
</dbReference>
<keyword evidence="3" id="KW-0201">Cytochrome c-type biogenesis</keyword>
<accession>A0ABV7AGK6</accession>
<keyword evidence="9" id="KW-1185">Reference proteome</keyword>
<dbReference type="EMBL" id="JBHRSK010000004">
    <property type="protein sequence ID" value="MFC2968088.1"/>
    <property type="molecule type" value="Genomic_DNA"/>
</dbReference>
<evidence type="ECO:0000256" key="6">
    <source>
        <dbReference type="SAM" id="SignalP"/>
    </source>
</evidence>
<dbReference type="InterPro" id="IPR004799">
    <property type="entry name" value="Periplasmic_diS_OxRdtase_DsbE"/>
</dbReference>
<dbReference type="PANTHER" id="PTHR42852:SF6">
    <property type="entry name" value="THIOL:DISULFIDE INTERCHANGE PROTEIN DSBE"/>
    <property type="match status" value="1"/>
</dbReference>
<keyword evidence="5" id="KW-0676">Redox-active center</keyword>
<proteinExistence type="inferred from homology"/>
<evidence type="ECO:0000256" key="4">
    <source>
        <dbReference type="ARBA" id="ARBA00023157"/>
    </source>
</evidence>
<dbReference type="PROSITE" id="PS51352">
    <property type="entry name" value="THIOREDOXIN_2"/>
    <property type="match status" value="1"/>
</dbReference>
<protein>
    <submittedName>
        <fullName evidence="8">DsbE family thiol:disulfide interchange protein</fullName>
    </submittedName>
</protein>
<gene>
    <name evidence="8" type="ORF">ACFOES_08285</name>
</gene>
<evidence type="ECO:0000256" key="2">
    <source>
        <dbReference type="ARBA" id="ARBA00007758"/>
    </source>
</evidence>
<keyword evidence="4" id="KW-1015">Disulfide bond</keyword>
<dbReference type="PROSITE" id="PS00194">
    <property type="entry name" value="THIOREDOXIN_1"/>
    <property type="match status" value="1"/>
</dbReference>
<evidence type="ECO:0000313" key="9">
    <source>
        <dbReference type="Proteomes" id="UP001595443"/>
    </source>
</evidence>
<sequence length="180" mass="19364">MARISILALLPPIAFAALAATFYFGMQRADSNALPSQMIGKDAPPVVLTQLGDGAPFTDATLRDGRAKLVNYWASWCTSCRVEAPMLEKIANAGVPIYGVDYKDKPADALKFLADFGNPFVGMGADRAGQMAINWGVYGVPETYVIDGQGKVLLRFPGPITPDVWDKTIRPMLQKAARGA</sequence>
<evidence type="ECO:0000313" key="8">
    <source>
        <dbReference type="EMBL" id="MFC2968088.1"/>
    </source>
</evidence>
<dbReference type="NCBIfam" id="TIGR00385">
    <property type="entry name" value="dsbE"/>
    <property type="match status" value="1"/>
</dbReference>
<dbReference type="SUPFAM" id="SSF52833">
    <property type="entry name" value="Thioredoxin-like"/>
    <property type="match status" value="1"/>
</dbReference>
<organism evidence="8 9">
    <name type="scientific">Acidimangrovimonas pyrenivorans</name>
    <dbReference type="NCBI Taxonomy" id="2030798"/>
    <lineage>
        <taxon>Bacteria</taxon>
        <taxon>Pseudomonadati</taxon>
        <taxon>Pseudomonadota</taxon>
        <taxon>Alphaproteobacteria</taxon>
        <taxon>Rhodobacterales</taxon>
        <taxon>Paracoccaceae</taxon>
        <taxon>Acidimangrovimonas</taxon>
    </lineage>
</organism>
<evidence type="ECO:0000259" key="7">
    <source>
        <dbReference type="PROSITE" id="PS51352"/>
    </source>
</evidence>
<comment type="subcellular location">
    <subcellularLocation>
        <location evidence="1">Cell envelope</location>
    </subcellularLocation>
</comment>
<dbReference type="InterPro" id="IPR036249">
    <property type="entry name" value="Thioredoxin-like_sf"/>
</dbReference>
<dbReference type="InterPro" id="IPR013766">
    <property type="entry name" value="Thioredoxin_domain"/>
</dbReference>
<dbReference type="Gene3D" id="3.40.30.10">
    <property type="entry name" value="Glutaredoxin"/>
    <property type="match status" value="1"/>
</dbReference>